<evidence type="ECO:0000313" key="2">
    <source>
        <dbReference type="Proteomes" id="UP001056120"/>
    </source>
</evidence>
<sequence length="202" mass="22105">MVSDKKRLKRKSEEDDVINKHIIGKSLKTLPLAPSQRCCPPIPHRQRSSHVNILYKMGQDQSKVVDSPGPVPEKEVSSSPPSLESLLAEATAFGNEDENASLEAKAQKALECPCIQNLRSGPCGSQFSEAFLCFMRSTAEERGSDCVHPFVALQTCIQTNPNAFPKDVLENEEADAVEEPVGNYKIIPPGWAVEPANPKPNL</sequence>
<proteinExistence type="predicted"/>
<gene>
    <name evidence="1" type="ORF">L1987_55084</name>
</gene>
<comment type="caution">
    <text evidence="1">The sequence shown here is derived from an EMBL/GenBank/DDBJ whole genome shotgun (WGS) entry which is preliminary data.</text>
</comment>
<reference evidence="2" key="1">
    <citation type="journal article" date="2022" name="Mol. Ecol. Resour.">
        <title>The genomes of chicory, endive, great burdock and yacon provide insights into Asteraceae palaeo-polyploidization history and plant inulin production.</title>
        <authorList>
            <person name="Fan W."/>
            <person name="Wang S."/>
            <person name="Wang H."/>
            <person name="Wang A."/>
            <person name="Jiang F."/>
            <person name="Liu H."/>
            <person name="Zhao H."/>
            <person name="Xu D."/>
            <person name="Zhang Y."/>
        </authorList>
    </citation>
    <scope>NUCLEOTIDE SEQUENCE [LARGE SCALE GENOMIC DNA]</scope>
    <source>
        <strain evidence="2">cv. Yunnan</strain>
    </source>
</reference>
<dbReference type="Proteomes" id="UP001056120">
    <property type="component" value="Linkage Group LG18"/>
</dbReference>
<reference evidence="1 2" key="2">
    <citation type="journal article" date="2022" name="Mol. Ecol. Resour.">
        <title>The genomes of chicory, endive, great burdock and yacon provide insights into Asteraceae paleo-polyploidization history and plant inulin production.</title>
        <authorList>
            <person name="Fan W."/>
            <person name="Wang S."/>
            <person name="Wang H."/>
            <person name="Wang A."/>
            <person name="Jiang F."/>
            <person name="Liu H."/>
            <person name="Zhao H."/>
            <person name="Xu D."/>
            <person name="Zhang Y."/>
        </authorList>
    </citation>
    <scope>NUCLEOTIDE SEQUENCE [LARGE SCALE GENOMIC DNA]</scope>
    <source>
        <strain evidence="2">cv. Yunnan</strain>
        <tissue evidence="1">Leaves</tissue>
    </source>
</reference>
<name>A0ACB9E8F5_9ASTR</name>
<evidence type="ECO:0000313" key="1">
    <source>
        <dbReference type="EMBL" id="KAI3755288.1"/>
    </source>
</evidence>
<accession>A0ACB9E8F5</accession>
<dbReference type="EMBL" id="CM042035">
    <property type="protein sequence ID" value="KAI3755288.1"/>
    <property type="molecule type" value="Genomic_DNA"/>
</dbReference>
<organism evidence="1 2">
    <name type="scientific">Smallanthus sonchifolius</name>
    <dbReference type="NCBI Taxonomy" id="185202"/>
    <lineage>
        <taxon>Eukaryota</taxon>
        <taxon>Viridiplantae</taxon>
        <taxon>Streptophyta</taxon>
        <taxon>Embryophyta</taxon>
        <taxon>Tracheophyta</taxon>
        <taxon>Spermatophyta</taxon>
        <taxon>Magnoliopsida</taxon>
        <taxon>eudicotyledons</taxon>
        <taxon>Gunneridae</taxon>
        <taxon>Pentapetalae</taxon>
        <taxon>asterids</taxon>
        <taxon>campanulids</taxon>
        <taxon>Asterales</taxon>
        <taxon>Asteraceae</taxon>
        <taxon>Asteroideae</taxon>
        <taxon>Heliantheae alliance</taxon>
        <taxon>Millerieae</taxon>
        <taxon>Smallanthus</taxon>
    </lineage>
</organism>
<protein>
    <submittedName>
        <fullName evidence="1">Uncharacterized protein</fullName>
    </submittedName>
</protein>
<keyword evidence="2" id="KW-1185">Reference proteome</keyword>